<proteinExistence type="predicted"/>
<dbReference type="AlphaFoldDB" id="A0AAD5S9H8"/>
<name>A0AAD5S9H8_9FUNG</name>
<evidence type="ECO:0000313" key="2">
    <source>
        <dbReference type="Proteomes" id="UP001212841"/>
    </source>
</evidence>
<dbReference type="EMBL" id="JADGJD010000929">
    <property type="protein sequence ID" value="KAJ3047621.1"/>
    <property type="molecule type" value="Genomic_DNA"/>
</dbReference>
<accession>A0AAD5S9H8</accession>
<sequence length="201" mass="22652">MPWTHHPQTSLQKFFFDGMTSKRSRHMTDNMNKAIRDGTFIYNRPYGLKTFSVNLSSPHLDPVNRPPVTGDLTMELSHGIREFCEIFILLRKTVSGRMALNEDLEGTRKVIWTNPQGPLKESEVTKPDDMVLGFELEVPQMLEVDGVGYQLKVGIQRIRKGPVFVLRDLVVKVGDGTAGPPLPEYVAGAEEVGIEPPRYET</sequence>
<protein>
    <submittedName>
        <fullName evidence="1">Uncharacterized protein</fullName>
    </submittedName>
</protein>
<evidence type="ECO:0000313" key="1">
    <source>
        <dbReference type="EMBL" id="KAJ3047621.1"/>
    </source>
</evidence>
<organism evidence="1 2">
    <name type="scientific">Rhizophlyctis rosea</name>
    <dbReference type="NCBI Taxonomy" id="64517"/>
    <lineage>
        <taxon>Eukaryota</taxon>
        <taxon>Fungi</taxon>
        <taxon>Fungi incertae sedis</taxon>
        <taxon>Chytridiomycota</taxon>
        <taxon>Chytridiomycota incertae sedis</taxon>
        <taxon>Chytridiomycetes</taxon>
        <taxon>Rhizophlyctidales</taxon>
        <taxon>Rhizophlyctidaceae</taxon>
        <taxon>Rhizophlyctis</taxon>
    </lineage>
</organism>
<reference evidence="1" key="1">
    <citation type="submission" date="2020-05" db="EMBL/GenBank/DDBJ databases">
        <title>Phylogenomic resolution of chytrid fungi.</title>
        <authorList>
            <person name="Stajich J.E."/>
            <person name="Amses K."/>
            <person name="Simmons R."/>
            <person name="Seto K."/>
            <person name="Myers J."/>
            <person name="Bonds A."/>
            <person name="Quandt C.A."/>
            <person name="Barry K."/>
            <person name="Liu P."/>
            <person name="Grigoriev I."/>
            <person name="Longcore J.E."/>
            <person name="James T.Y."/>
        </authorList>
    </citation>
    <scope>NUCLEOTIDE SEQUENCE</scope>
    <source>
        <strain evidence="1">JEL0318</strain>
    </source>
</reference>
<keyword evidence="2" id="KW-1185">Reference proteome</keyword>
<gene>
    <name evidence="1" type="ORF">HK097_011361</name>
</gene>
<dbReference type="Proteomes" id="UP001212841">
    <property type="component" value="Unassembled WGS sequence"/>
</dbReference>
<comment type="caution">
    <text evidence="1">The sequence shown here is derived from an EMBL/GenBank/DDBJ whole genome shotgun (WGS) entry which is preliminary data.</text>
</comment>